<dbReference type="EMBL" id="JAYMGO010000002">
    <property type="protein sequence ID" value="KAL1280137.1"/>
    <property type="molecule type" value="Genomic_DNA"/>
</dbReference>
<dbReference type="Proteomes" id="UP001558613">
    <property type="component" value="Unassembled WGS sequence"/>
</dbReference>
<evidence type="ECO:0000313" key="1">
    <source>
        <dbReference type="EMBL" id="KAL1280137.1"/>
    </source>
</evidence>
<reference evidence="1 2" key="1">
    <citation type="submission" date="2023-09" db="EMBL/GenBank/DDBJ databases">
        <authorList>
            <person name="Wang M."/>
        </authorList>
    </citation>
    <scope>NUCLEOTIDE SEQUENCE [LARGE SCALE GENOMIC DNA]</scope>
    <source>
        <strain evidence="1">GT-2023</strain>
        <tissue evidence="1">Liver</tissue>
    </source>
</reference>
<dbReference type="PANTHER" id="PTHR47331:SF5">
    <property type="entry name" value="RIBONUCLEASE H"/>
    <property type="match status" value="1"/>
</dbReference>
<protein>
    <submittedName>
        <fullName evidence="1">Uncharacterized protein</fullName>
    </submittedName>
</protein>
<evidence type="ECO:0000313" key="2">
    <source>
        <dbReference type="Proteomes" id="UP001558613"/>
    </source>
</evidence>
<proteinExistence type="predicted"/>
<gene>
    <name evidence="1" type="ORF">QQF64_014737</name>
</gene>
<name>A0ABR3NTN7_9TELE</name>
<organism evidence="1 2">
    <name type="scientific">Cirrhinus molitorella</name>
    <name type="common">mud carp</name>
    <dbReference type="NCBI Taxonomy" id="172907"/>
    <lineage>
        <taxon>Eukaryota</taxon>
        <taxon>Metazoa</taxon>
        <taxon>Chordata</taxon>
        <taxon>Craniata</taxon>
        <taxon>Vertebrata</taxon>
        <taxon>Euteleostomi</taxon>
        <taxon>Actinopterygii</taxon>
        <taxon>Neopterygii</taxon>
        <taxon>Teleostei</taxon>
        <taxon>Ostariophysi</taxon>
        <taxon>Cypriniformes</taxon>
        <taxon>Cyprinidae</taxon>
        <taxon>Labeoninae</taxon>
        <taxon>Labeonini</taxon>
        <taxon>Cirrhinus</taxon>
    </lineage>
</organism>
<dbReference type="PANTHER" id="PTHR47331">
    <property type="entry name" value="PHD-TYPE DOMAIN-CONTAINING PROTEIN"/>
    <property type="match status" value="1"/>
</dbReference>
<comment type="caution">
    <text evidence="1">The sequence shown here is derived from an EMBL/GenBank/DDBJ whole genome shotgun (WGS) entry which is preliminary data.</text>
</comment>
<accession>A0ABR3NTN7</accession>
<sequence>MEFDAEAARARLHMLLDFEERLSRWSQFGASEYVLLREFSDFLQTCSDAMLHIKGLHVLNDCEENQRILVKILNWLTSRQNHYVTEQLDQDKDYPIFSEFA</sequence>
<keyword evidence="2" id="KW-1185">Reference proteome</keyword>